<keyword evidence="7" id="KW-1185">Reference proteome</keyword>
<protein>
    <recommendedName>
        <fullName evidence="2">CRISPR system Cms protein Csm4</fullName>
    </recommendedName>
</protein>
<name>A0A840TW32_9BACT</name>
<dbReference type="Proteomes" id="UP000557307">
    <property type="component" value="Unassembled WGS sequence"/>
</dbReference>
<keyword evidence="4" id="KW-0051">Antiviral defense</keyword>
<dbReference type="EMBL" id="JACHGF010000018">
    <property type="protein sequence ID" value="MBB5287454.1"/>
    <property type="molecule type" value="Genomic_DNA"/>
</dbReference>
<dbReference type="GO" id="GO:0003723">
    <property type="term" value="F:RNA binding"/>
    <property type="evidence" value="ECO:0007669"/>
    <property type="project" value="UniProtKB-KW"/>
</dbReference>
<gene>
    <name evidence="6" type="ORF">HNQ92_005617</name>
</gene>
<dbReference type="Pfam" id="PF17953">
    <property type="entry name" value="Csm4_C"/>
    <property type="match status" value="1"/>
</dbReference>
<proteinExistence type="inferred from homology"/>
<dbReference type="RefSeq" id="WP_184179647.1">
    <property type="nucleotide sequence ID" value="NZ_JACHGF010000018.1"/>
</dbReference>
<evidence type="ECO:0000259" key="5">
    <source>
        <dbReference type="Pfam" id="PF17953"/>
    </source>
</evidence>
<accession>A0A840TW32</accession>
<sequence>MTFDTIYFEFKTPFHISNARSDYGQSERIFHSDALYAAIMQAWAMLGKSDWITPRPAFTLSSLFPFTCSNVGKRIHFFPKPFLQPNVSKNAIRPEDAKIFKKVKYIDAWHLEQYLNKTPLQTSINEVKGSYQTYENIDKGFLQADVIPRIRKPRLDKEDAEPFYTERLYYKTGSGMFCLIQFEDFTAKAKVQAALNLLADNGLGTDRNVGNGLFNWEMGQLSISLPPVSDWSLNLSLFCPENKEQLAGMLASEARYEIVKRGGWLSDPYNSYRKRSVYMFLEGSLLKTSASPKGNTIDLKPDNSLLPTQISHPIWRIGKALFLPVQI</sequence>
<dbReference type="NCBIfam" id="TIGR01903">
    <property type="entry name" value="cas5_csm4"/>
    <property type="match status" value="1"/>
</dbReference>
<evidence type="ECO:0000313" key="6">
    <source>
        <dbReference type="EMBL" id="MBB5287454.1"/>
    </source>
</evidence>
<evidence type="ECO:0000256" key="3">
    <source>
        <dbReference type="ARBA" id="ARBA00022884"/>
    </source>
</evidence>
<dbReference type="InterPro" id="IPR005510">
    <property type="entry name" value="Csm4"/>
</dbReference>
<feature type="domain" description="Csm4 C-terminal" evidence="5">
    <location>
        <begin position="230"/>
        <end position="325"/>
    </location>
</feature>
<evidence type="ECO:0000256" key="4">
    <source>
        <dbReference type="ARBA" id="ARBA00023118"/>
    </source>
</evidence>
<comment type="caution">
    <text evidence="6">The sequence shown here is derived from an EMBL/GenBank/DDBJ whole genome shotgun (WGS) entry which is preliminary data.</text>
</comment>
<dbReference type="GO" id="GO:0051607">
    <property type="term" value="P:defense response to virus"/>
    <property type="evidence" value="ECO:0007669"/>
    <property type="project" value="UniProtKB-KW"/>
</dbReference>
<evidence type="ECO:0000256" key="2">
    <source>
        <dbReference type="ARBA" id="ARBA00016109"/>
    </source>
</evidence>
<dbReference type="InterPro" id="IPR040932">
    <property type="entry name" value="Csm4_C"/>
</dbReference>
<comment type="similarity">
    <text evidence="1">Belongs to the CRISPR-associated Csm4 family.</text>
</comment>
<keyword evidence="3" id="KW-0694">RNA-binding</keyword>
<dbReference type="AlphaFoldDB" id="A0A840TW32"/>
<organism evidence="6 7">
    <name type="scientific">Rhabdobacter roseus</name>
    <dbReference type="NCBI Taxonomy" id="1655419"/>
    <lineage>
        <taxon>Bacteria</taxon>
        <taxon>Pseudomonadati</taxon>
        <taxon>Bacteroidota</taxon>
        <taxon>Cytophagia</taxon>
        <taxon>Cytophagales</taxon>
        <taxon>Cytophagaceae</taxon>
        <taxon>Rhabdobacter</taxon>
    </lineage>
</organism>
<reference evidence="6 7" key="1">
    <citation type="submission" date="2020-08" db="EMBL/GenBank/DDBJ databases">
        <title>Genomic Encyclopedia of Type Strains, Phase IV (KMG-IV): sequencing the most valuable type-strain genomes for metagenomic binning, comparative biology and taxonomic classification.</title>
        <authorList>
            <person name="Goeker M."/>
        </authorList>
    </citation>
    <scope>NUCLEOTIDE SEQUENCE [LARGE SCALE GENOMIC DNA]</scope>
    <source>
        <strain evidence="6 7">DSM 105074</strain>
    </source>
</reference>
<evidence type="ECO:0000256" key="1">
    <source>
        <dbReference type="ARBA" id="ARBA00005772"/>
    </source>
</evidence>
<evidence type="ECO:0000313" key="7">
    <source>
        <dbReference type="Proteomes" id="UP000557307"/>
    </source>
</evidence>